<protein>
    <submittedName>
        <fullName evidence="1">Uncharacterized protein</fullName>
    </submittedName>
</protein>
<dbReference type="Proteomes" id="UP000294933">
    <property type="component" value="Unassembled WGS sequence"/>
</dbReference>
<accession>A0A4Y7Q9Z7</accession>
<keyword evidence="2" id="KW-1185">Reference proteome</keyword>
<evidence type="ECO:0000313" key="2">
    <source>
        <dbReference type="Proteomes" id="UP000294933"/>
    </source>
</evidence>
<dbReference type="EMBL" id="ML170166">
    <property type="protein sequence ID" value="TDL24404.1"/>
    <property type="molecule type" value="Genomic_DNA"/>
</dbReference>
<name>A0A4Y7Q9Z7_9AGAM</name>
<evidence type="ECO:0000313" key="1">
    <source>
        <dbReference type="EMBL" id="TDL24404.1"/>
    </source>
</evidence>
<dbReference type="AlphaFoldDB" id="A0A4Y7Q9Z7"/>
<gene>
    <name evidence="1" type="ORF">BD410DRAFT_785865</name>
</gene>
<reference evidence="1 2" key="1">
    <citation type="submission" date="2018-06" db="EMBL/GenBank/DDBJ databases">
        <title>A transcriptomic atlas of mushroom development highlights an independent origin of complex multicellularity.</title>
        <authorList>
            <consortium name="DOE Joint Genome Institute"/>
            <person name="Krizsan K."/>
            <person name="Almasi E."/>
            <person name="Merenyi Z."/>
            <person name="Sahu N."/>
            <person name="Viragh M."/>
            <person name="Koszo T."/>
            <person name="Mondo S."/>
            <person name="Kiss B."/>
            <person name="Balint B."/>
            <person name="Kues U."/>
            <person name="Barry K."/>
            <person name="Hegedus J.C."/>
            <person name="Henrissat B."/>
            <person name="Johnson J."/>
            <person name="Lipzen A."/>
            <person name="Ohm R."/>
            <person name="Nagy I."/>
            <person name="Pangilinan J."/>
            <person name="Yan J."/>
            <person name="Xiong Y."/>
            <person name="Grigoriev I.V."/>
            <person name="Hibbett D.S."/>
            <person name="Nagy L.G."/>
        </authorList>
    </citation>
    <scope>NUCLEOTIDE SEQUENCE [LARGE SCALE GENOMIC DNA]</scope>
    <source>
        <strain evidence="1 2">SZMC22713</strain>
    </source>
</reference>
<dbReference type="VEuPathDB" id="FungiDB:BD410DRAFT_785865"/>
<organism evidence="1 2">
    <name type="scientific">Rickenella mellea</name>
    <dbReference type="NCBI Taxonomy" id="50990"/>
    <lineage>
        <taxon>Eukaryota</taxon>
        <taxon>Fungi</taxon>
        <taxon>Dikarya</taxon>
        <taxon>Basidiomycota</taxon>
        <taxon>Agaricomycotina</taxon>
        <taxon>Agaricomycetes</taxon>
        <taxon>Hymenochaetales</taxon>
        <taxon>Rickenellaceae</taxon>
        <taxon>Rickenella</taxon>
    </lineage>
</organism>
<proteinExistence type="predicted"/>
<sequence>MDWTLSPTTLTRDFARWHVCSRLVIMWTMSRGRLGVFPSLSSSAYSPVSFLCISLSPLSAYPAYPQYLNLLYLPFVLAVMLIQHVTFPCRLRSDSCLHGQDVTEDAAPQQREYLNRRQFWSRNASYGRSSSTTRGEQKIIGL</sequence>